<evidence type="ECO:0000256" key="3">
    <source>
        <dbReference type="ARBA" id="ARBA00022679"/>
    </source>
</evidence>
<dbReference type="EMBL" id="JAIHOM010000018">
    <property type="protein sequence ID" value="MCW6035664.1"/>
    <property type="molecule type" value="Genomic_DNA"/>
</dbReference>
<name>A0ABT3L3I5_9CYAN</name>
<evidence type="ECO:0000256" key="1">
    <source>
        <dbReference type="ARBA" id="ARBA00006739"/>
    </source>
</evidence>
<proteinExistence type="inferred from homology"/>
<feature type="domain" description="Glycosyltransferase 2-like" evidence="4">
    <location>
        <begin position="32"/>
        <end position="198"/>
    </location>
</feature>
<keyword evidence="6" id="KW-1185">Reference proteome</keyword>
<comment type="caution">
    <text evidence="5">The sequence shown here is derived from an EMBL/GenBank/DDBJ whole genome shotgun (WGS) entry which is preliminary data.</text>
</comment>
<evidence type="ECO:0000256" key="2">
    <source>
        <dbReference type="ARBA" id="ARBA00022676"/>
    </source>
</evidence>
<dbReference type="Proteomes" id="UP001526426">
    <property type="component" value="Unassembled WGS sequence"/>
</dbReference>
<keyword evidence="2" id="KW-0328">Glycosyltransferase</keyword>
<evidence type="ECO:0000313" key="5">
    <source>
        <dbReference type="EMBL" id="MCW6035664.1"/>
    </source>
</evidence>
<sequence>MTECILATGVLETVPTGAWIIPDSPRSNLFLSLVIPTYNERPNIRLLISELVRVLDQALPQNYELIVVDDDSPDQTWAIALELTVHYPQLRVLRRLGERGLASAVLRGWQVARGQVLGVMDGDFQHPPETLLTLLAAMEHHHDLAIASRHLPNGGCQDWSLIRRILSRGAKWLSFSVLPQLKQSVTDPLSGYFLIRRHTLLNIAFQPVGYKILLEILSRTTPQNICEVGYIFRKRHAGWSKVNAQHFWIYLKHLLRLTQVG</sequence>
<comment type="similarity">
    <text evidence="1">Belongs to the glycosyltransferase 2 family.</text>
</comment>
<dbReference type="InterPro" id="IPR039528">
    <property type="entry name" value="DPM1-like"/>
</dbReference>
<protein>
    <submittedName>
        <fullName evidence="5">Polyprenol monophosphomannose synthase</fullName>
    </submittedName>
</protein>
<dbReference type="PANTHER" id="PTHR43398:SF1">
    <property type="entry name" value="DOLICHOL-PHOSPHATE MANNOSYLTRANSFERASE SUBUNIT 1"/>
    <property type="match status" value="1"/>
</dbReference>
<dbReference type="InterPro" id="IPR001173">
    <property type="entry name" value="Glyco_trans_2-like"/>
</dbReference>
<gene>
    <name evidence="5" type="ORF">K4A83_05170</name>
</gene>
<dbReference type="CDD" id="cd06442">
    <property type="entry name" value="DPM1_like"/>
    <property type="match status" value="1"/>
</dbReference>
<keyword evidence="3" id="KW-0808">Transferase</keyword>
<reference evidence="5 6" key="1">
    <citation type="submission" date="2021-08" db="EMBL/GenBank/DDBJ databases">
        <title>Draft genome sequence of Spirulina subsalsa with high tolerance to salinity and hype-accumulation of phycocyanin.</title>
        <authorList>
            <person name="Pei H."/>
            <person name="Jiang L."/>
        </authorList>
    </citation>
    <scope>NUCLEOTIDE SEQUENCE [LARGE SCALE GENOMIC DNA]</scope>
    <source>
        <strain evidence="5 6">FACHB-351</strain>
    </source>
</reference>
<dbReference type="Gene3D" id="3.90.550.10">
    <property type="entry name" value="Spore Coat Polysaccharide Biosynthesis Protein SpsA, Chain A"/>
    <property type="match status" value="1"/>
</dbReference>
<dbReference type="PANTHER" id="PTHR43398">
    <property type="entry name" value="DOLICHOL-PHOSPHATE MANNOSYLTRANSFERASE SUBUNIT 1"/>
    <property type="match status" value="1"/>
</dbReference>
<dbReference type="SUPFAM" id="SSF53448">
    <property type="entry name" value="Nucleotide-diphospho-sugar transferases"/>
    <property type="match status" value="1"/>
</dbReference>
<dbReference type="Pfam" id="PF00535">
    <property type="entry name" value="Glycos_transf_2"/>
    <property type="match status" value="1"/>
</dbReference>
<dbReference type="InterPro" id="IPR029044">
    <property type="entry name" value="Nucleotide-diphossugar_trans"/>
</dbReference>
<evidence type="ECO:0000259" key="4">
    <source>
        <dbReference type="Pfam" id="PF00535"/>
    </source>
</evidence>
<accession>A0ABT3L3I5</accession>
<organism evidence="5 6">
    <name type="scientific">Spirulina subsalsa FACHB-351</name>
    <dbReference type="NCBI Taxonomy" id="234711"/>
    <lineage>
        <taxon>Bacteria</taxon>
        <taxon>Bacillati</taxon>
        <taxon>Cyanobacteriota</taxon>
        <taxon>Cyanophyceae</taxon>
        <taxon>Spirulinales</taxon>
        <taxon>Spirulinaceae</taxon>
        <taxon>Spirulina</taxon>
    </lineage>
</organism>
<evidence type="ECO:0000313" key="6">
    <source>
        <dbReference type="Proteomes" id="UP001526426"/>
    </source>
</evidence>
<dbReference type="RefSeq" id="WP_265263374.1">
    <property type="nucleotide sequence ID" value="NZ_JAIHOM010000018.1"/>
</dbReference>